<dbReference type="PANTHER" id="PTHR45947:SF3">
    <property type="entry name" value="SULFOQUINOVOSYL TRANSFERASE SQD2"/>
    <property type="match status" value="1"/>
</dbReference>
<dbReference type="Pfam" id="PF13692">
    <property type="entry name" value="Glyco_trans_1_4"/>
    <property type="match status" value="1"/>
</dbReference>
<dbReference type="CDD" id="cd03801">
    <property type="entry name" value="GT4_PimA-like"/>
    <property type="match status" value="1"/>
</dbReference>
<accession>A0A6G7VHC2</accession>
<evidence type="ECO:0000313" key="2">
    <source>
        <dbReference type="EMBL" id="QIK39248.1"/>
    </source>
</evidence>
<evidence type="ECO:0000313" key="3">
    <source>
        <dbReference type="Proteomes" id="UP000502699"/>
    </source>
</evidence>
<dbReference type="InterPro" id="IPR050194">
    <property type="entry name" value="Glycosyltransferase_grp1"/>
</dbReference>
<organism evidence="2 3">
    <name type="scientific">Caldichromatium japonicum</name>
    <dbReference type="NCBI Taxonomy" id="2699430"/>
    <lineage>
        <taxon>Bacteria</taxon>
        <taxon>Pseudomonadati</taxon>
        <taxon>Pseudomonadota</taxon>
        <taxon>Gammaproteobacteria</taxon>
        <taxon>Chromatiales</taxon>
        <taxon>Chromatiaceae</taxon>
        <taxon>Caldichromatium</taxon>
    </lineage>
</organism>
<dbReference type="PANTHER" id="PTHR45947">
    <property type="entry name" value="SULFOQUINOVOSYL TRANSFERASE SQD2"/>
    <property type="match status" value="1"/>
</dbReference>
<dbReference type="Proteomes" id="UP000502699">
    <property type="component" value="Chromosome"/>
</dbReference>
<proteinExistence type="predicted"/>
<name>A0A6G7VHC2_9GAMM</name>
<keyword evidence="2" id="KW-0808">Transferase</keyword>
<dbReference type="Gene3D" id="3.40.50.2000">
    <property type="entry name" value="Glycogen Phosphorylase B"/>
    <property type="match status" value="2"/>
</dbReference>
<keyword evidence="3" id="KW-1185">Reference proteome</keyword>
<dbReference type="SUPFAM" id="SSF53756">
    <property type="entry name" value="UDP-Glycosyltransferase/glycogen phosphorylase"/>
    <property type="match status" value="1"/>
</dbReference>
<gene>
    <name evidence="2" type="ORF">GWK36_12685</name>
</gene>
<dbReference type="EMBL" id="CP048029">
    <property type="protein sequence ID" value="QIK39248.1"/>
    <property type="molecule type" value="Genomic_DNA"/>
</dbReference>
<dbReference type="KEGG" id="cjap:GWK36_12685"/>
<sequence length="357" mass="38087">MERLNWHLAEQLARFGEVRVIGPQGAVTQAPAGVIVREAPLSPLPGFLFHAAQLARNEARTWRPDVVIAGSGLTAPLSWWAARACGARTAAYVHGLDIVVPHPVYRALWRPALRRMERIIANSAPTARLALGIGIAPARIGIVHPGVDLPMPDAAARARFRQRWGIAPETPVLLSVGRLTERKGLREFVRDVLPIIAQAWPDVVLVIVGDAPTQALYAQAQSPQSILETAHAAGVADHVRLLGPLFERDLLTDSYFGADVHVFPVRELPDDPEGFGMVAIEAAAHGLPTVAYATGGVVDAVAEGVSGRLVPPGDAKAFAAAVLHTLDAPPLANACCAFAQGFAWEVFGQRLARELST</sequence>
<dbReference type="AlphaFoldDB" id="A0A6G7VHC2"/>
<dbReference type="GO" id="GO:0016758">
    <property type="term" value="F:hexosyltransferase activity"/>
    <property type="evidence" value="ECO:0007669"/>
    <property type="project" value="TreeGrafter"/>
</dbReference>
<dbReference type="InterPro" id="IPR028098">
    <property type="entry name" value="Glyco_trans_4-like_N"/>
</dbReference>
<evidence type="ECO:0000259" key="1">
    <source>
        <dbReference type="Pfam" id="PF13439"/>
    </source>
</evidence>
<reference evidence="3" key="1">
    <citation type="submission" date="2020-01" db="EMBL/GenBank/DDBJ databases">
        <title>Caldichromatium gen. nov., sp. nov., a thermophilic purple sulfur bacterium member of the family Chromatiaceae isolated from Nakabusa hot spring, Japan.</title>
        <authorList>
            <person name="Saini M.K."/>
            <person name="Hanada S."/>
            <person name="Tank M."/>
        </authorList>
    </citation>
    <scope>NUCLEOTIDE SEQUENCE [LARGE SCALE GENOMIC DNA]</scope>
    <source>
        <strain evidence="3">No.7</strain>
    </source>
</reference>
<feature type="domain" description="Glycosyltransferase subfamily 4-like N-terminal" evidence="1">
    <location>
        <begin position="1"/>
        <end position="149"/>
    </location>
</feature>
<dbReference type="Pfam" id="PF13439">
    <property type="entry name" value="Glyco_transf_4"/>
    <property type="match status" value="1"/>
</dbReference>
<protein>
    <submittedName>
        <fullName evidence="2">Glycosyltransferase family 4 protein</fullName>
    </submittedName>
</protein>